<dbReference type="InterPro" id="IPR042070">
    <property type="entry name" value="PucR_C-HTH_sf"/>
</dbReference>
<accession>A0A239JTA3</accession>
<dbReference type="Gene3D" id="1.10.10.2840">
    <property type="entry name" value="PucR C-terminal helix-turn-helix domain"/>
    <property type="match status" value="1"/>
</dbReference>
<dbReference type="Proteomes" id="UP000198327">
    <property type="component" value="Unassembled WGS sequence"/>
</dbReference>
<feature type="domain" description="Purine catabolism PurC-like" evidence="1">
    <location>
        <begin position="6"/>
        <end position="123"/>
    </location>
</feature>
<feature type="domain" description="PucR C-terminal helix-turn-helix" evidence="2">
    <location>
        <begin position="437"/>
        <end position="494"/>
    </location>
</feature>
<dbReference type="Pfam" id="PF07905">
    <property type="entry name" value="PucR"/>
    <property type="match status" value="1"/>
</dbReference>
<dbReference type="PANTHER" id="PTHR33744">
    <property type="entry name" value="CARBOHYDRATE DIACID REGULATOR"/>
    <property type="match status" value="1"/>
</dbReference>
<protein>
    <submittedName>
        <fullName evidence="3">Purine catabolism regulatory protein</fullName>
    </submittedName>
</protein>
<reference evidence="4" key="1">
    <citation type="submission" date="2017-06" db="EMBL/GenBank/DDBJ databases">
        <authorList>
            <person name="Varghese N."/>
            <person name="Submissions S."/>
        </authorList>
    </citation>
    <scope>NUCLEOTIDE SEQUENCE [LARGE SCALE GENOMIC DNA]</scope>
    <source>
        <strain evidence="4">JCM 23211</strain>
    </source>
</reference>
<dbReference type="PANTHER" id="PTHR33744:SF1">
    <property type="entry name" value="DNA-BINDING TRANSCRIPTIONAL ACTIVATOR ADER"/>
    <property type="match status" value="1"/>
</dbReference>
<evidence type="ECO:0000313" key="4">
    <source>
        <dbReference type="Proteomes" id="UP000198327"/>
    </source>
</evidence>
<dbReference type="InterPro" id="IPR051448">
    <property type="entry name" value="CdaR-like_regulators"/>
</dbReference>
<dbReference type="InterPro" id="IPR012914">
    <property type="entry name" value="PucR_dom"/>
</dbReference>
<proteinExistence type="predicted"/>
<organism evidence="3 4">
    <name type="scientific">Rhodococcoides kyotonense</name>
    <dbReference type="NCBI Taxonomy" id="398843"/>
    <lineage>
        <taxon>Bacteria</taxon>
        <taxon>Bacillati</taxon>
        <taxon>Actinomycetota</taxon>
        <taxon>Actinomycetes</taxon>
        <taxon>Mycobacteriales</taxon>
        <taxon>Nocardiaceae</taxon>
        <taxon>Rhodococcoides</taxon>
    </lineage>
</organism>
<gene>
    <name evidence="3" type="ORF">SAMN05421642_10953</name>
</gene>
<dbReference type="AlphaFoldDB" id="A0A239JTA3"/>
<dbReference type="EMBL" id="FZOW01000009">
    <property type="protein sequence ID" value="SNT08772.1"/>
    <property type="molecule type" value="Genomic_DNA"/>
</dbReference>
<evidence type="ECO:0000313" key="3">
    <source>
        <dbReference type="EMBL" id="SNT08772.1"/>
    </source>
</evidence>
<keyword evidence="4" id="KW-1185">Reference proteome</keyword>
<sequence length="500" mass="52554">MSIAWLLAQKDLELTHRGGPTRGSRAVSFVHATELSDPSPWLSGGELVLTTGLGLDSGAEASGDYVRRLEAAGVACVGFGTGLSHRTIPAALLSAANDVGLPILEVPYPTPFAAVVRTVMNRIAEQDYDEVLRAAKVQARITRAALHGGVDALIRELAVATGTEVVFVGPRSESVYPAAAWELVTMTREVVADGRTPEAASISISEPGRTLTVQPVGLSRATAGHLAMVTSGPVSGVEQVLLGHAVSLLTLEVEKPARLRAEQTRLHATATGLLLDGRFDDGHIPDYLRDAADPRGRVRVLAIAADPEAGVVDHVDQALASVGRQLFERSDGVDATVVLLYGEDDTEFVEGLLPDHPSVRAGVSTDQAMSDSGTALEQARLALKLAAPGREGRLVDFRTAHGSLLLASEPARAALVTLAGSTVTTLADHDEAHAGDLLPSLRAFLEANGGWEAAATQLGVHRHTLRGRIGRIEQVLGIDLGHARVRAELLLSILAVDATR</sequence>
<name>A0A239JTA3_9NOCA</name>
<dbReference type="Pfam" id="PF13556">
    <property type="entry name" value="HTH_30"/>
    <property type="match status" value="1"/>
</dbReference>
<evidence type="ECO:0000259" key="1">
    <source>
        <dbReference type="Pfam" id="PF07905"/>
    </source>
</evidence>
<dbReference type="InterPro" id="IPR025736">
    <property type="entry name" value="PucR_C-HTH_dom"/>
</dbReference>
<evidence type="ECO:0000259" key="2">
    <source>
        <dbReference type="Pfam" id="PF13556"/>
    </source>
</evidence>